<dbReference type="PATRIC" id="fig|66969.6.peg.2565"/>
<dbReference type="Gene3D" id="1.20.120.1720">
    <property type="match status" value="1"/>
</dbReference>
<comment type="caution">
    <text evidence="3">The sequence shown here is derived from an EMBL/GenBank/DDBJ whole genome shotgun (WGS) entry which is preliminary data.</text>
</comment>
<evidence type="ECO:0000259" key="2">
    <source>
        <dbReference type="Pfam" id="PF18365"/>
    </source>
</evidence>
<evidence type="ECO:0000313" key="3">
    <source>
        <dbReference type="EMBL" id="KTD76639.1"/>
    </source>
</evidence>
<dbReference type="InterPro" id="IPR041034">
    <property type="entry name" value="PI_PP_C"/>
</dbReference>
<dbReference type="Proteomes" id="UP000054729">
    <property type="component" value="Unassembled WGS sequence"/>
</dbReference>
<evidence type="ECO:0000313" key="4">
    <source>
        <dbReference type="Proteomes" id="UP000054729"/>
    </source>
</evidence>
<name>A0A0W1A5M3_9GAMM</name>
<dbReference type="EMBL" id="LNZB01000051">
    <property type="protein sequence ID" value="KTD76639.1"/>
    <property type="molecule type" value="Genomic_DNA"/>
</dbReference>
<protein>
    <submittedName>
        <fullName evidence="3">Oxidoreductase</fullName>
    </submittedName>
</protein>
<dbReference type="Pfam" id="PF18365">
    <property type="entry name" value="PI_PP_C"/>
    <property type="match status" value="1"/>
</dbReference>
<gene>
    <name evidence="3" type="ORF">Lwal_2361</name>
</gene>
<proteinExistence type="predicted"/>
<organism evidence="3 4">
    <name type="scientific">Legionella waltersii</name>
    <dbReference type="NCBI Taxonomy" id="66969"/>
    <lineage>
        <taxon>Bacteria</taxon>
        <taxon>Pseudomonadati</taxon>
        <taxon>Pseudomonadota</taxon>
        <taxon>Gammaproteobacteria</taxon>
        <taxon>Legionellales</taxon>
        <taxon>Legionellaceae</taxon>
        <taxon>Legionella</taxon>
    </lineage>
</organism>
<dbReference type="STRING" id="66969.Lwal_2361"/>
<dbReference type="InterPro" id="IPR040769">
    <property type="entry name" value="PI_PP_I"/>
</dbReference>
<dbReference type="RefSeq" id="WP_058480980.1">
    <property type="nucleotide sequence ID" value="NZ_CAAAIQ010000001.1"/>
</dbReference>
<keyword evidence="4" id="KW-1185">Reference proteome</keyword>
<accession>A0A0W1A5M3</accession>
<dbReference type="Gene3D" id="1.10.520.60">
    <property type="match status" value="1"/>
</dbReference>
<reference evidence="3 4" key="1">
    <citation type="submission" date="2015-11" db="EMBL/GenBank/DDBJ databases">
        <title>Genomic analysis of 38 Legionella species identifies large and diverse effector repertoires.</title>
        <authorList>
            <person name="Burstein D."/>
            <person name="Amaro F."/>
            <person name="Zusman T."/>
            <person name="Lifshitz Z."/>
            <person name="Cohen O."/>
            <person name="Gilbert J.A."/>
            <person name="Pupko T."/>
            <person name="Shuman H.A."/>
            <person name="Segal G."/>
        </authorList>
    </citation>
    <scope>NUCLEOTIDE SEQUENCE [LARGE SCALE GENOMIC DNA]</scope>
    <source>
        <strain evidence="3 4">ATCC 51914</strain>
    </source>
</reference>
<dbReference type="OrthoDB" id="5650789at2"/>
<evidence type="ECO:0000259" key="1">
    <source>
        <dbReference type="Pfam" id="PF18363"/>
    </source>
</evidence>
<dbReference type="Pfam" id="PF18363">
    <property type="entry name" value="PI_PP_I"/>
    <property type="match status" value="1"/>
</dbReference>
<dbReference type="AlphaFoldDB" id="A0A0W1A5M3"/>
<feature type="domain" description="Phosphoinositide phosphatase insertion" evidence="1">
    <location>
        <begin position="193"/>
        <end position="289"/>
    </location>
</feature>
<sequence length="827" mass="95212">MGNGIILRVLEDTELSPEVTRTLEKLLPDHKIEYFKSKPRYRHSIENRINSLYDAFLFILKAYPPNPTFTSINVETLRAYAEECRKACDLKKSTLSELHKELEKFTGSLVDVLAKEWDWSDSDPEKEAIACLNEAEQYMLMQRGRQDIATLTPLKTETGEIKFVLQYDKSLSPIYPLLVQELEGIKGAKYPKTPQWFRELKQEYQQVYFSNLKIHPISPKTIRQDLNQLLLKWKTAKTTSLNLLEDLNRIKNNKTPLPLWFETFSPGQKELFRFLATACSSAKEIDTEIDSFKKQISELASNKNFESTVRSICKLPLWYWTLSEKQQYFLEYVLSNSETIEEAFSFVPSRHRTLPLPANYGSHSLFMLNKSGEVKLFFNPRYRSSHVSSRDILKQPQAVQQRHVVANLEKVMEFATDKQSLLLQTLISPITAFDYVPDAVWDYLPEPPPDLELFRIARSAIERHKRSANFVQPNHPFNIAKRCYYTLADDKESLALIAKAKLLVSVYPELEALIHDYKAVLESSIGTATIWDYDGRELFLSSLEQLIILTMNGYSYGSCVSGKDRKAIELIHTDAMILYKELYGVWPKFGDPKEKQDRVKFVNLVAMLYVSRHQQELAGQNAPGSEGIKTPEWYWPADIVEAIKTLLNDKDALRKDDRLATDNEVKNISKDLGAYMSKGRELHCFLIAKQLGEKLCTDLYDSLSSLINEENQFKTKSTSWSLKFYDKESSSNTPTGIRKIAKVMSDEKSGNDNVHRMSKIFEIVLERPEEDDSRLPATNSVYNGIRTLLDPLEQGATLQGVAAKLITNWNSLFDNSKRERREFSLFQ</sequence>
<feature type="domain" description="Phosphoinositide phosphatase C-terminal" evidence="2">
    <location>
        <begin position="690"/>
        <end position="817"/>
    </location>
</feature>